<dbReference type="PROSITE" id="PS51371">
    <property type="entry name" value="CBS"/>
    <property type="match status" value="1"/>
</dbReference>
<keyword evidence="2" id="KW-1003">Cell membrane</keyword>
<evidence type="ECO:0000313" key="7">
    <source>
        <dbReference type="EMBL" id="ELZ96992.1"/>
    </source>
</evidence>
<dbReference type="PATRIC" id="fig|662479.7.peg.911"/>
<reference evidence="7 8" key="1">
    <citation type="journal article" date="2014" name="PLoS Genet.">
        <title>Phylogenetically driven sequencing of extremely halophilic archaea reveals strategies for static and dynamic osmo-response.</title>
        <authorList>
            <person name="Becker E.A."/>
            <person name="Seitzer P.M."/>
            <person name="Tritt A."/>
            <person name="Larsen D."/>
            <person name="Krusor M."/>
            <person name="Yao A.I."/>
            <person name="Wu D."/>
            <person name="Madern D."/>
            <person name="Eisen J.A."/>
            <person name="Darling A.E."/>
            <person name="Facciotti M.T."/>
        </authorList>
    </citation>
    <scope>NUCLEOTIDE SEQUENCE [LARGE SCALE GENOMIC DNA]</scope>
    <source>
        <strain evidence="7 8">ATCC BAA-1512</strain>
    </source>
</reference>
<evidence type="ECO:0000313" key="8">
    <source>
        <dbReference type="Proteomes" id="UP000011550"/>
    </source>
</evidence>
<dbReference type="InterPro" id="IPR002550">
    <property type="entry name" value="CNNM"/>
</dbReference>
<sequence>MNGIELSVRLLAGLLLILINGFFVAIEFALTRVRQYPEAEFDKPGLRRAWEMTNDLEIYLTSCQVGITASSIAVGIIAEPALAALFEPYFESTVLASVGAGGIIAFLIINLLHLTHGEQTPTYLGVERTKFVTRYGATPLYVFAKLISPLITIGDTVAKWTLKLFGVEMTGAWLEAETDAIESRADLRNRIGSVLDRGDLSDERREEVLNALSVDEQSVGDVMVSTDDIVSLSTAEPVQENIDRIGGSPHTRFPLVGEGHEAFHGIVYAPTVIENIDELRAGDVTFRDIATPPMTLAAETSISDAIDQFQAASQELALVLNDGEVVGLVTATDTFEAVMGDLEDPLDVKEDAPVSNNT</sequence>
<evidence type="ECO:0000259" key="5">
    <source>
        <dbReference type="PROSITE" id="PS51371"/>
    </source>
</evidence>
<dbReference type="Proteomes" id="UP000011550">
    <property type="component" value="Unassembled WGS sequence"/>
</dbReference>
<dbReference type="GO" id="GO:0005886">
    <property type="term" value="C:plasma membrane"/>
    <property type="evidence" value="ECO:0007669"/>
    <property type="project" value="UniProtKB-SubCell"/>
</dbReference>
<feature type="transmembrane region" description="Helical" evidence="4">
    <location>
        <begin position="89"/>
        <end position="112"/>
    </location>
</feature>
<feature type="transmembrane region" description="Helical" evidence="4">
    <location>
        <begin position="6"/>
        <end position="26"/>
    </location>
</feature>
<keyword evidence="4" id="KW-1133">Transmembrane helix</keyword>
<feature type="transmembrane region" description="Helical" evidence="4">
    <location>
        <begin position="56"/>
        <end position="77"/>
    </location>
</feature>
<keyword evidence="3" id="KW-0129">CBS domain</keyword>
<dbReference type="OrthoDB" id="213548at2157"/>
<dbReference type="Pfam" id="PF00571">
    <property type="entry name" value="CBS"/>
    <property type="match status" value="1"/>
</dbReference>
<feature type="domain" description="CNNM transmembrane" evidence="6">
    <location>
        <begin position="2"/>
        <end position="208"/>
    </location>
</feature>
<evidence type="ECO:0000259" key="6">
    <source>
        <dbReference type="PROSITE" id="PS51846"/>
    </source>
</evidence>
<keyword evidence="4" id="KW-0472">Membrane</keyword>
<keyword evidence="4" id="KW-0812">Transmembrane</keyword>
<name>M0ILV2_9EURY</name>
<dbReference type="InterPro" id="IPR046342">
    <property type="entry name" value="CBS_dom_sf"/>
</dbReference>
<dbReference type="PANTHER" id="PTHR43099">
    <property type="entry name" value="UPF0053 PROTEIN YRKA"/>
    <property type="match status" value="1"/>
</dbReference>
<comment type="subcellular location">
    <subcellularLocation>
        <location evidence="1">Cell membrane</location>
        <topology evidence="1">Multi-pass membrane protein</topology>
    </subcellularLocation>
</comment>
<dbReference type="RefSeq" id="WP_008318620.1">
    <property type="nucleotide sequence ID" value="NZ_AOLN01000006.1"/>
</dbReference>
<accession>M0ILV2</accession>
<dbReference type="InterPro" id="IPR000644">
    <property type="entry name" value="CBS_dom"/>
</dbReference>
<dbReference type="PROSITE" id="PS51846">
    <property type="entry name" value="CNNM"/>
    <property type="match status" value="1"/>
</dbReference>
<organism evidence="7 8">
    <name type="scientific">Haloferax mucosum ATCC BAA-1512</name>
    <dbReference type="NCBI Taxonomy" id="662479"/>
    <lineage>
        <taxon>Archaea</taxon>
        <taxon>Methanobacteriati</taxon>
        <taxon>Methanobacteriota</taxon>
        <taxon>Stenosarchaea group</taxon>
        <taxon>Halobacteria</taxon>
        <taxon>Halobacteriales</taxon>
        <taxon>Haloferacaceae</taxon>
        <taxon>Haloferax</taxon>
    </lineage>
</organism>
<proteinExistence type="predicted"/>
<dbReference type="PANTHER" id="PTHR43099:SF5">
    <property type="entry name" value="HLYC_CORC FAMILY TRANSPORTER"/>
    <property type="match status" value="1"/>
</dbReference>
<feature type="domain" description="CBS" evidence="5">
    <location>
        <begin position="289"/>
        <end position="348"/>
    </location>
</feature>
<evidence type="ECO:0000256" key="3">
    <source>
        <dbReference type="PROSITE-ProRule" id="PRU00703"/>
    </source>
</evidence>
<gene>
    <name evidence="7" type="ORF">C440_04423</name>
</gene>
<evidence type="ECO:0000256" key="2">
    <source>
        <dbReference type="ARBA" id="ARBA00022475"/>
    </source>
</evidence>
<protein>
    <submittedName>
        <fullName evidence="7">Inosine monophosphate dehydrogenase</fullName>
    </submittedName>
</protein>
<evidence type="ECO:0000256" key="1">
    <source>
        <dbReference type="ARBA" id="ARBA00004651"/>
    </source>
</evidence>
<evidence type="ECO:0000256" key="4">
    <source>
        <dbReference type="SAM" id="Phobius"/>
    </source>
</evidence>
<comment type="caution">
    <text evidence="7">The sequence shown here is derived from an EMBL/GenBank/DDBJ whole genome shotgun (WGS) entry which is preliminary data.</text>
</comment>
<dbReference type="STRING" id="662479.C440_04423"/>
<dbReference type="Gene3D" id="3.10.580.10">
    <property type="entry name" value="CBS-domain"/>
    <property type="match status" value="1"/>
</dbReference>
<dbReference type="EMBL" id="AOLN01000006">
    <property type="protein sequence ID" value="ELZ96992.1"/>
    <property type="molecule type" value="Genomic_DNA"/>
</dbReference>
<dbReference type="SUPFAM" id="SSF54631">
    <property type="entry name" value="CBS-domain pair"/>
    <property type="match status" value="1"/>
</dbReference>
<dbReference type="InterPro" id="IPR051676">
    <property type="entry name" value="UPF0053_domain"/>
</dbReference>
<keyword evidence="8" id="KW-1185">Reference proteome</keyword>
<dbReference type="Pfam" id="PF01595">
    <property type="entry name" value="CNNM"/>
    <property type="match status" value="1"/>
</dbReference>
<dbReference type="AlphaFoldDB" id="M0ILV2"/>